<dbReference type="Proteomes" id="UP000887577">
    <property type="component" value="Unplaced"/>
</dbReference>
<evidence type="ECO:0000313" key="2">
    <source>
        <dbReference type="Proteomes" id="UP000887577"/>
    </source>
</evidence>
<keyword evidence="2" id="KW-1185">Reference proteome</keyword>
<proteinExistence type="predicted"/>
<reference evidence="3" key="1">
    <citation type="submission" date="2022-11" db="UniProtKB">
        <authorList>
            <consortium name="WormBaseParasite"/>
        </authorList>
    </citation>
    <scope>IDENTIFICATION</scope>
</reference>
<feature type="compositionally biased region" description="Basic and acidic residues" evidence="1">
    <location>
        <begin position="346"/>
        <end position="358"/>
    </location>
</feature>
<evidence type="ECO:0000256" key="1">
    <source>
        <dbReference type="SAM" id="MobiDB-lite"/>
    </source>
</evidence>
<dbReference type="WBParaSite" id="PSU_v2.g4009.t1">
    <property type="protein sequence ID" value="PSU_v2.g4009.t1"/>
    <property type="gene ID" value="PSU_v2.g4009"/>
</dbReference>
<feature type="compositionally biased region" description="Low complexity" evidence="1">
    <location>
        <begin position="521"/>
        <end position="534"/>
    </location>
</feature>
<name>A0A914YVK2_9BILA</name>
<feature type="region of interest" description="Disordered" evidence="1">
    <location>
        <begin position="185"/>
        <end position="262"/>
    </location>
</feature>
<feature type="region of interest" description="Disordered" evidence="1">
    <location>
        <begin position="414"/>
        <end position="569"/>
    </location>
</feature>
<feature type="compositionally biased region" description="Low complexity" evidence="1">
    <location>
        <begin position="369"/>
        <end position="379"/>
    </location>
</feature>
<dbReference type="AlphaFoldDB" id="A0A914YVK2"/>
<feature type="compositionally biased region" description="Low complexity" evidence="1">
    <location>
        <begin position="424"/>
        <end position="438"/>
    </location>
</feature>
<feature type="compositionally biased region" description="Low complexity" evidence="1">
    <location>
        <begin position="470"/>
        <end position="486"/>
    </location>
</feature>
<evidence type="ECO:0000313" key="3">
    <source>
        <dbReference type="WBParaSite" id="PSU_v2.g4009.t1"/>
    </source>
</evidence>
<feature type="region of interest" description="Disordered" evidence="1">
    <location>
        <begin position="311"/>
        <end position="379"/>
    </location>
</feature>
<feature type="compositionally biased region" description="Low complexity" evidence="1">
    <location>
        <begin position="314"/>
        <end position="325"/>
    </location>
</feature>
<accession>A0A914YVK2</accession>
<protein>
    <submittedName>
        <fullName evidence="3">Uncharacterized protein</fullName>
    </submittedName>
</protein>
<sequence>MLSRNWYYKIWNSIVKRQLQLSGRRDTYFAEASEPVLEFMAFQELARIEEGTTLRTVSATTPLHTLLFAGSIRVEKIAVQEFEICSEEFPEENLELETNGYQREYCVEVDNFLGFRGYYETVQLAMKLRFKYMNYFMKWLRNPLQRSNHEDEILLDSMNKVLTMELKRLNFREVHDLPKPRIYHDYSRPPIHHQLSNHRNTEHHFNNGSPSSRNHYHQQQPQENGFHQNSSAQIHPQPQQQQQQINGGGHENGGSNSNASVKSEKLELRKRFVISRNDPVAKSFFKEAAAAAKDTVDEVATSDLKNLVRNMQQNSSRNIPSSINSATTINNENTKRIPPSTLNATTKKEPKKEQDKSTAKPAVLPQPQTAAAAIDKSSTTISSSIYTQESTTVSVPSSKPAIAAAANGNEKTILSGNGGIAQPSNSTVTSSSHSSVSSKAYSNDVRNTGLGDARYSRTNRFHENAPYRSNGYSNGNNQQQQNGTNNIHSPFGRARQFVNSNFNRNSNRSHRNSNNEDNKSNKSSSFNSSKGSSNGAFDDRGQRQPQQQSSSSSSSSKPQRFSSSSRNQK</sequence>
<organism evidence="2 3">
    <name type="scientific">Panagrolaimus superbus</name>
    <dbReference type="NCBI Taxonomy" id="310955"/>
    <lineage>
        <taxon>Eukaryota</taxon>
        <taxon>Metazoa</taxon>
        <taxon>Ecdysozoa</taxon>
        <taxon>Nematoda</taxon>
        <taxon>Chromadorea</taxon>
        <taxon>Rhabditida</taxon>
        <taxon>Tylenchina</taxon>
        <taxon>Panagrolaimomorpha</taxon>
        <taxon>Panagrolaimoidea</taxon>
        <taxon>Panagrolaimidae</taxon>
        <taxon>Panagrolaimus</taxon>
    </lineage>
</organism>
<feature type="compositionally biased region" description="Low complexity" evidence="1">
    <location>
        <begin position="543"/>
        <end position="569"/>
    </location>
</feature>
<feature type="compositionally biased region" description="Low complexity" evidence="1">
    <location>
        <begin position="230"/>
        <end position="245"/>
    </location>
</feature>
<feature type="compositionally biased region" description="Polar residues" evidence="1">
    <location>
        <begin position="206"/>
        <end position="229"/>
    </location>
</feature>